<evidence type="ECO:0000259" key="9">
    <source>
        <dbReference type="Pfam" id="PF13231"/>
    </source>
</evidence>
<accession>A0ABS9J423</accession>
<evidence type="ECO:0000256" key="6">
    <source>
        <dbReference type="ARBA" id="ARBA00022989"/>
    </source>
</evidence>
<dbReference type="PANTHER" id="PTHR33908">
    <property type="entry name" value="MANNOSYLTRANSFERASE YKCB-RELATED"/>
    <property type="match status" value="1"/>
</dbReference>
<comment type="caution">
    <text evidence="10">The sequence shown here is derived from an EMBL/GenBank/DDBJ whole genome shotgun (WGS) entry which is preliminary data.</text>
</comment>
<keyword evidence="3" id="KW-0328">Glycosyltransferase</keyword>
<evidence type="ECO:0000256" key="2">
    <source>
        <dbReference type="ARBA" id="ARBA00022475"/>
    </source>
</evidence>
<evidence type="ECO:0000313" key="10">
    <source>
        <dbReference type="EMBL" id="MCF8715177.1"/>
    </source>
</evidence>
<evidence type="ECO:0000256" key="4">
    <source>
        <dbReference type="ARBA" id="ARBA00022679"/>
    </source>
</evidence>
<feature type="transmembrane region" description="Helical" evidence="8">
    <location>
        <begin position="184"/>
        <end position="208"/>
    </location>
</feature>
<keyword evidence="2" id="KW-1003">Cell membrane</keyword>
<feature type="transmembrane region" description="Helical" evidence="8">
    <location>
        <begin position="284"/>
        <end position="302"/>
    </location>
</feature>
<evidence type="ECO:0000313" key="11">
    <source>
        <dbReference type="Proteomes" id="UP000829517"/>
    </source>
</evidence>
<feature type="transmembrane region" description="Helical" evidence="8">
    <location>
        <begin position="229"/>
        <end position="248"/>
    </location>
</feature>
<protein>
    <submittedName>
        <fullName evidence="10">Glycosyltransferase family 39 protein</fullName>
    </submittedName>
</protein>
<name>A0ABS9J423_9FLAO</name>
<dbReference type="Pfam" id="PF13231">
    <property type="entry name" value="PMT_2"/>
    <property type="match status" value="1"/>
</dbReference>
<dbReference type="InterPro" id="IPR038731">
    <property type="entry name" value="RgtA/B/C-like"/>
</dbReference>
<dbReference type="InterPro" id="IPR050297">
    <property type="entry name" value="LipidA_mod_glycosyltrf_83"/>
</dbReference>
<feature type="transmembrane region" description="Helical" evidence="8">
    <location>
        <begin position="260"/>
        <end position="277"/>
    </location>
</feature>
<evidence type="ECO:0000256" key="1">
    <source>
        <dbReference type="ARBA" id="ARBA00004651"/>
    </source>
</evidence>
<sequence>MRFPFIFKDVTQWDESTFILMGQSWVDGYLPYTELWDLKPPLAFLYFALVIKIFGKSLFAIRFIALFLISLSSLYLYKIGKQLSGYAVGAWVGALYIIVPNLFYADLQGVMTEYIAMAAFIPGIWLILCREKKMYVLAGILFGISIMIRLNLAYPVLFIIIWLYSYNYNSTPFIERFISTVKVIIGVSVPIILIMFVYSVNGFFMLWWDSVILAPLGYNSEGMSDNIKTFKNVLPFLAWGVLLSVYFYKNVSYLKWRYEIGIIGVTIIGIVISFIHSGKFYTHYLIQLYPFLFLLTVLFIKQWKYAKYSGYLLIIGCVISFLFSNNIKAYGELFNRFKNNQDWFYGESIEVSNYIYENFDSPSVYFVTDHLGYWFLDVKPPTKLVTHPDNIKLQQEFLYPFVYKDRKSTIEELSFIFSHVKPDLIITRDGEVPYLKNDSNEQALFKNYLNQEYQLVKIIDKVEVYKRIIL</sequence>
<keyword evidence="6 8" id="KW-1133">Transmembrane helix</keyword>
<evidence type="ECO:0000256" key="8">
    <source>
        <dbReference type="SAM" id="Phobius"/>
    </source>
</evidence>
<dbReference type="RefSeq" id="WP_236959144.1">
    <property type="nucleotide sequence ID" value="NZ_JAETXX010000006.1"/>
</dbReference>
<organism evidence="10 11">
    <name type="scientific">Joostella atrarenae</name>
    <dbReference type="NCBI Taxonomy" id="679257"/>
    <lineage>
        <taxon>Bacteria</taxon>
        <taxon>Pseudomonadati</taxon>
        <taxon>Bacteroidota</taxon>
        <taxon>Flavobacteriia</taxon>
        <taxon>Flavobacteriales</taxon>
        <taxon>Flavobacteriaceae</taxon>
        <taxon>Joostella</taxon>
    </lineage>
</organism>
<reference evidence="10 11" key="1">
    <citation type="submission" date="2021-01" db="EMBL/GenBank/DDBJ databases">
        <title>Genome sequencing of Joostella atrarenae M1-2 (= KCTC 23194).</title>
        <authorList>
            <person name="Zakaria M.R."/>
            <person name="Lam M.Q."/>
            <person name="Chong C.S."/>
        </authorList>
    </citation>
    <scope>NUCLEOTIDE SEQUENCE [LARGE SCALE GENOMIC DNA]</scope>
    <source>
        <strain evidence="10 11">M1-2</strain>
    </source>
</reference>
<keyword evidence="11" id="KW-1185">Reference proteome</keyword>
<feature type="transmembrane region" description="Helical" evidence="8">
    <location>
        <begin position="44"/>
        <end position="71"/>
    </location>
</feature>
<comment type="subcellular location">
    <subcellularLocation>
        <location evidence="1">Cell membrane</location>
        <topology evidence="1">Multi-pass membrane protein</topology>
    </subcellularLocation>
</comment>
<feature type="transmembrane region" description="Helical" evidence="8">
    <location>
        <begin position="135"/>
        <end position="164"/>
    </location>
</feature>
<evidence type="ECO:0000256" key="3">
    <source>
        <dbReference type="ARBA" id="ARBA00022676"/>
    </source>
</evidence>
<keyword evidence="4" id="KW-0808">Transferase</keyword>
<keyword evidence="7 8" id="KW-0472">Membrane</keyword>
<gene>
    <name evidence="10" type="ORF">JM658_10100</name>
</gene>
<feature type="transmembrane region" description="Helical" evidence="8">
    <location>
        <begin position="308"/>
        <end position="327"/>
    </location>
</feature>
<dbReference type="PANTHER" id="PTHR33908:SF11">
    <property type="entry name" value="MEMBRANE PROTEIN"/>
    <property type="match status" value="1"/>
</dbReference>
<feature type="transmembrane region" description="Helical" evidence="8">
    <location>
        <begin position="110"/>
        <end position="128"/>
    </location>
</feature>
<proteinExistence type="predicted"/>
<feature type="transmembrane region" description="Helical" evidence="8">
    <location>
        <begin position="83"/>
        <end position="104"/>
    </location>
</feature>
<dbReference type="Proteomes" id="UP000829517">
    <property type="component" value="Unassembled WGS sequence"/>
</dbReference>
<evidence type="ECO:0000256" key="5">
    <source>
        <dbReference type="ARBA" id="ARBA00022692"/>
    </source>
</evidence>
<feature type="domain" description="Glycosyltransferase RgtA/B/C/D-like" evidence="9">
    <location>
        <begin position="39"/>
        <end position="174"/>
    </location>
</feature>
<dbReference type="EMBL" id="JAETXX010000006">
    <property type="protein sequence ID" value="MCF8715177.1"/>
    <property type="molecule type" value="Genomic_DNA"/>
</dbReference>
<evidence type="ECO:0000256" key="7">
    <source>
        <dbReference type="ARBA" id="ARBA00023136"/>
    </source>
</evidence>
<keyword evidence="5 8" id="KW-0812">Transmembrane</keyword>